<evidence type="ECO:0000256" key="10">
    <source>
        <dbReference type="ARBA" id="ARBA00032317"/>
    </source>
</evidence>
<evidence type="ECO:0000256" key="4">
    <source>
        <dbReference type="ARBA" id="ARBA00006558"/>
    </source>
</evidence>
<dbReference type="Gene3D" id="3.30.559.10">
    <property type="entry name" value="Chloramphenicol acetyltransferase-like domain"/>
    <property type="match status" value="1"/>
</dbReference>
<dbReference type="PANTHER" id="PTHR28037">
    <property type="entry name" value="ALCOHOL O-ACETYLTRANSFERASE 1-RELATED"/>
    <property type="match status" value="1"/>
</dbReference>
<dbReference type="RefSeq" id="WP_182778367.1">
    <property type="nucleotide sequence ID" value="NZ_BAAAHW010000014.1"/>
</dbReference>
<dbReference type="InterPro" id="IPR031641">
    <property type="entry name" value="PapA_C"/>
</dbReference>
<dbReference type="AlphaFoldDB" id="A0A7W3NWW5"/>
<comment type="catalytic activity">
    <reaction evidence="1">
        <text>2 a mycocerosyl-[mycocerosic acid synthase] + a phthiocerol = a dimycocerosyl phthiocerol + 2 holo-[mycocerosic acid synthase].</text>
        <dbReference type="EC" id="2.3.1.282"/>
    </reaction>
</comment>
<dbReference type="InterPro" id="IPR023213">
    <property type="entry name" value="CAT-like_dom_sf"/>
</dbReference>
<sequence length="430" mass="45683">MDLQRVLAPSEAAMAMAGGPVVVGWTVHGSLDIELLGAAVRELSHRMPVLAARIVEGSDGPVLRRDRADATVGLDLVPDEWAPQDAAFLRPGDQVLRVLLRREGPDRHGLALLAWHAVSDGACLMALHRRLWGIYRGLAEGGAGTAASVPYGELPRPVEERLRARHGASDVAAYAADWSARLDAARPAVLSPRAARDGGPGPGQGAHRHRFTLSVEQTRALVRHARRSGATANSVVCALAMRAVRDLLPSEDGPVQLTCLIPVDVRSRLQPPLSADEFAFAASTTSATALVGPDTELGLVASEISRQVHASLDAGHAELEYLATSRMLTRLASAAITVAVSNVSHHCTAPLLPDGLTAERPYVITIPPGPVPTLFVTRHREAICLDLVQPRAWYTREQAGELADALRRALSAVTGAPGEEDLSRPASPPR</sequence>
<accession>A0A7W3NWW5</accession>
<gene>
    <name evidence="13" type="ORF">HDA42_007366</name>
</gene>
<evidence type="ECO:0000256" key="3">
    <source>
        <dbReference type="ARBA" id="ARBA00001907"/>
    </source>
</evidence>
<dbReference type="SUPFAM" id="SSF52777">
    <property type="entry name" value="CoA-dependent acyltransferases"/>
    <property type="match status" value="2"/>
</dbReference>
<dbReference type="Gene3D" id="3.30.559.30">
    <property type="entry name" value="Nonribosomal peptide synthetase, condensation domain"/>
    <property type="match status" value="1"/>
</dbReference>
<comment type="catalytic activity">
    <reaction evidence="3">
        <text>2 a mycocerosyl-[mycocerosic acid synthase] + a phthiodiolone = a dimycocerosyl phthiodiolone + 2 holo-[mycocerosic acid synthase].</text>
        <dbReference type="EC" id="2.3.1.282"/>
    </reaction>
</comment>
<evidence type="ECO:0000256" key="2">
    <source>
        <dbReference type="ARBA" id="ARBA00000625"/>
    </source>
</evidence>
<keyword evidence="8" id="KW-0012">Acyltransferase</keyword>
<evidence type="ECO:0000256" key="5">
    <source>
        <dbReference type="ARBA" id="ARBA00012866"/>
    </source>
</evidence>
<evidence type="ECO:0000256" key="11">
    <source>
        <dbReference type="ARBA" id="ARBA00033407"/>
    </source>
</evidence>
<proteinExistence type="inferred from homology"/>
<feature type="domain" description="Phthiocerol/phthiodiolone dimycocerosyl transferase C-terminal" evidence="12">
    <location>
        <begin position="205"/>
        <end position="360"/>
    </location>
</feature>
<evidence type="ECO:0000313" key="13">
    <source>
        <dbReference type="EMBL" id="MBA9058188.1"/>
    </source>
</evidence>
<evidence type="ECO:0000256" key="1">
    <source>
        <dbReference type="ARBA" id="ARBA00000026"/>
    </source>
</evidence>
<dbReference type="EC" id="2.3.1.282" evidence="5"/>
<dbReference type="GO" id="GO:0016746">
    <property type="term" value="F:acyltransferase activity"/>
    <property type="evidence" value="ECO:0007669"/>
    <property type="project" value="UniProtKB-KW"/>
</dbReference>
<comment type="similarity">
    <text evidence="4">Belongs to the acyltransferase PapA5 family.</text>
</comment>
<keyword evidence="7" id="KW-0808">Transferase</keyword>
<evidence type="ECO:0000256" key="6">
    <source>
        <dbReference type="ARBA" id="ARBA00013449"/>
    </source>
</evidence>
<comment type="caution">
    <text evidence="13">The sequence shown here is derived from an EMBL/GenBank/DDBJ whole genome shotgun (WGS) entry which is preliminary data.</text>
</comment>
<name>A0A7W3NWW5_STRMR</name>
<protein>
    <recommendedName>
        <fullName evidence="6">Phthiocerol/phthiodiolone dimycocerosyl transferase</fullName>
        <ecNumber evidence="5">2.3.1.282</ecNumber>
    </recommendedName>
    <alternativeName>
        <fullName evidence="11">Acyltransferase PapA5</fullName>
    </alternativeName>
    <alternativeName>
        <fullName evidence="9">Phthiocerol/phthiodiolone O-acyltransferase</fullName>
    </alternativeName>
    <alternativeName>
        <fullName evidence="10">Polyketide synthase-associated protein A5</fullName>
    </alternativeName>
</protein>
<organism evidence="13 14">
    <name type="scientific">Streptomyces murinus</name>
    <dbReference type="NCBI Taxonomy" id="33900"/>
    <lineage>
        <taxon>Bacteria</taxon>
        <taxon>Bacillati</taxon>
        <taxon>Actinomycetota</taxon>
        <taxon>Actinomycetes</taxon>
        <taxon>Kitasatosporales</taxon>
        <taxon>Streptomycetaceae</taxon>
        <taxon>Streptomyces</taxon>
    </lineage>
</organism>
<dbReference type="GeneID" id="93978634"/>
<dbReference type="InterPro" id="IPR052058">
    <property type="entry name" value="Alcohol_O-acetyltransferase"/>
</dbReference>
<evidence type="ECO:0000259" key="12">
    <source>
        <dbReference type="Pfam" id="PF16911"/>
    </source>
</evidence>
<keyword evidence="14" id="KW-1185">Reference proteome</keyword>
<evidence type="ECO:0000313" key="14">
    <source>
        <dbReference type="Proteomes" id="UP000577386"/>
    </source>
</evidence>
<dbReference type="EMBL" id="JACJIJ010000002">
    <property type="protein sequence ID" value="MBA9058188.1"/>
    <property type="molecule type" value="Genomic_DNA"/>
</dbReference>
<dbReference type="Pfam" id="PF16911">
    <property type="entry name" value="PapA_C"/>
    <property type="match status" value="1"/>
</dbReference>
<evidence type="ECO:0000256" key="8">
    <source>
        <dbReference type="ARBA" id="ARBA00023315"/>
    </source>
</evidence>
<dbReference type="Proteomes" id="UP000577386">
    <property type="component" value="Unassembled WGS sequence"/>
</dbReference>
<evidence type="ECO:0000256" key="9">
    <source>
        <dbReference type="ARBA" id="ARBA00030465"/>
    </source>
</evidence>
<comment type="catalytic activity">
    <reaction evidence="2">
        <text>2 a mycocerosyl-[mycocerosic acid synthase] + a phenolphthiocerol = a dimycocerosyl phenolphthiocerol + 2 holo-[mycocerosic acid synthase].</text>
        <dbReference type="EC" id="2.3.1.282"/>
    </reaction>
</comment>
<evidence type="ECO:0000256" key="7">
    <source>
        <dbReference type="ARBA" id="ARBA00022679"/>
    </source>
</evidence>
<dbReference type="PANTHER" id="PTHR28037:SF1">
    <property type="entry name" value="ALCOHOL O-ACETYLTRANSFERASE 1-RELATED"/>
    <property type="match status" value="1"/>
</dbReference>
<reference evidence="13 14" key="1">
    <citation type="submission" date="2020-08" db="EMBL/GenBank/DDBJ databases">
        <title>Sequencing the genomes of 1000 actinobacteria strains.</title>
        <authorList>
            <person name="Klenk H.-P."/>
        </authorList>
    </citation>
    <scope>NUCLEOTIDE SEQUENCE [LARGE SCALE GENOMIC DNA]</scope>
    <source>
        <strain evidence="13 14">DSM 41827</strain>
    </source>
</reference>